<feature type="non-terminal residue" evidence="2">
    <location>
        <position position="1"/>
    </location>
</feature>
<evidence type="ECO:0008006" key="4">
    <source>
        <dbReference type="Google" id="ProtNLM"/>
    </source>
</evidence>
<dbReference type="EMBL" id="BMAR01000002">
    <property type="protein sequence ID" value="GFR42087.1"/>
    <property type="molecule type" value="Genomic_DNA"/>
</dbReference>
<protein>
    <recommendedName>
        <fullName evidence="4">Thiol-disulfide oxidoreductase DCC</fullName>
    </recommendedName>
</protein>
<dbReference type="InterPro" id="IPR007263">
    <property type="entry name" value="DCC1-like"/>
</dbReference>
<dbReference type="GO" id="GO:0015035">
    <property type="term" value="F:protein-disulfide reductase activity"/>
    <property type="evidence" value="ECO:0007669"/>
    <property type="project" value="InterPro"/>
</dbReference>
<accession>A0AAD3DKG0</accession>
<organism evidence="2 3">
    <name type="scientific">Astrephomene gubernaculifera</name>
    <dbReference type="NCBI Taxonomy" id="47775"/>
    <lineage>
        <taxon>Eukaryota</taxon>
        <taxon>Viridiplantae</taxon>
        <taxon>Chlorophyta</taxon>
        <taxon>core chlorophytes</taxon>
        <taxon>Chlorophyceae</taxon>
        <taxon>CS clade</taxon>
        <taxon>Chlamydomonadales</taxon>
        <taxon>Astrephomenaceae</taxon>
        <taxon>Astrephomene</taxon>
    </lineage>
</organism>
<gene>
    <name evidence="2" type="ORF">Agub_g2929</name>
</gene>
<evidence type="ECO:0000313" key="2">
    <source>
        <dbReference type="EMBL" id="GFR42087.1"/>
    </source>
</evidence>
<dbReference type="Proteomes" id="UP001054857">
    <property type="component" value="Unassembled WGS sequence"/>
</dbReference>
<feature type="region of interest" description="Disordered" evidence="1">
    <location>
        <begin position="226"/>
        <end position="248"/>
    </location>
</feature>
<dbReference type="PANTHER" id="PTHR34290:SF2">
    <property type="entry name" value="OS04G0668800 PROTEIN"/>
    <property type="match status" value="1"/>
</dbReference>
<evidence type="ECO:0000256" key="1">
    <source>
        <dbReference type="SAM" id="MobiDB-lite"/>
    </source>
</evidence>
<feature type="compositionally biased region" description="Low complexity" evidence="1">
    <location>
        <begin position="238"/>
        <end position="248"/>
    </location>
</feature>
<comment type="caution">
    <text evidence="2">The sequence shown here is derived from an EMBL/GenBank/DDBJ whole genome shotgun (WGS) entry which is preliminary data.</text>
</comment>
<name>A0AAD3DKG0_9CHLO</name>
<sequence>HGKNHTLSPVLLTTFLADFLLNTRTDATFRFLTKMRTMLASKRVATIAAPAILQRAAFRSFPTRTMALRASSSSMATTDQQPPSRSPSWDIKLLYDGDCPLCLKEINFLRGRNGQGKVLFVDIARPDYDPTQNAGITFEQAMATIHGITAQGRVYTGVEVFRLVYEAVGLGWVYAITKVPVVLAVANKVYDIWAKHRTQLTGREALEVLLERRRLEAVGRASCRTATTGAGATGGEGQQSSTGAKCDL</sequence>
<evidence type="ECO:0000313" key="3">
    <source>
        <dbReference type="Proteomes" id="UP001054857"/>
    </source>
</evidence>
<dbReference type="AlphaFoldDB" id="A0AAD3DKG0"/>
<dbReference type="InterPro" id="IPR044691">
    <property type="entry name" value="DCC1_Trx"/>
</dbReference>
<dbReference type="Pfam" id="PF04134">
    <property type="entry name" value="DCC1-like"/>
    <property type="match status" value="1"/>
</dbReference>
<keyword evidence="3" id="KW-1185">Reference proteome</keyword>
<proteinExistence type="predicted"/>
<dbReference type="PANTHER" id="PTHR34290">
    <property type="entry name" value="SI:CH73-390P7.2"/>
    <property type="match status" value="1"/>
</dbReference>
<reference evidence="2 3" key="1">
    <citation type="journal article" date="2021" name="Sci. Rep.">
        <title>Genome sequencing of the multicellular alga Astrephomene provides insights into convergent evolution of germ-soma differentiation.</title>
        <authorList>
            <person name="Yamashita S."/>
            <person name="Yamamoto K."/>
            <person name="Matsuzaki R."/>
            <person name="Suzuki S."/>
            <person name="Yamaguchi H."/>
            <person name="Hirooka S."/>
            <person name="Minakuchi Y."/>
            <person name="Miyagishima S."/>
            <person name="Kawachi M."/>
            <person name="Toyoda A."/>
            <person name="Nozaki H."/>
        </authorList>
    </citation>
    <scope>NUCLEOTIDE SEQUENCE [LARGE SCALE GENOMIC DNA]</scope>
    <source>
        <strain evidence="2 3">NIES-4017</strain>
    </source>
</reference>